<name>A0A8J4XL05_CLAMG</name>
<reference evidence="2" key="1">
    <citation type="submission" date="2020-07" db="EMBL/GenBank/DDBJ databases">
        <title>Clarias magur genome sequencing, assembly and annotation.</title>
        <authorList>
            <person name="Kushwaha B."/>
            <person name="Kumar R."/>
            <person name="Das P."/>
            <person name="Joshi C.G."/>
            <person name="Kumar D."/>
            <person name="Nagpure N.S."/>
            <person name="Pandey M."/>
            <person name="Agarwal S."/>
            <person name="Srivastava S."/>
            <person name="Singh M."/>
            <person name="Sahoo L."/>
            <person name="Jayasankar P."/>
            <person name="Meher P.K."/>
            <person name="Koringa P.G."/>
            <person name="Iquebal M.A."/>
            <person name="Das S.P."/>
            <person name="Bit A."/>
            <person name="Patnaik S."/>
            <person name="Patel N."/>
            <person name="Shah T.M."/>
            <person name="Hinsu A."/>
            <person name="Jena J.K."/>
        </authorList>
    </citation>
    <scope>NUCLEOTIDE SEQUENCE</scope>
    <source>
        <strain evidence="2">CIFAMagur01</strain>
        <tissue evidence="2">Testis</tissue>
    </source>
</reference>
<accession>A0A8J4XL05</accession>
<evidence type="ECO:0000313" key="3">
    <source>
        <dbReference type="Proteomes" id="UP000727407"/>
    </source>
</evidence>
<dbReference type="Proteomes" id="UP000727407">
    <property type="component" value="Unassembled WGS sequence"/>
</dbReference>
<evidence type="ECO:0000256" key="1">
    <source>
        <dbReference type="SAM" id="MobiDB-lite"/>
    </source>
</evidence>
<feature type="compositionally biased region" description="Basic and acidic residues" evidence="1">
    <location>
        <begin position="55"/>
        <end position="68"/>
    </location>
</feature>
<dbReference type="EMBL" id="QNUK01000001">
    <property type="protein sequence ID" value="KAF5910073.1"/>
    <property type="molecule type" value="Genomic_DNA"/>
</dbReference>
<dbReference type="AlphaFoldDB" id="A0A8J4XL05"/>
<comment type="caution">
    <text evidence="2">The sequence shown here is derived from an EMBL/GenBank/DDBJ whole genome shotgun (WGS) entry which is preliminary data.</text>
</comment>
<sequence length="85" mass="9846">MEGMENADGTVLNGVSLGSRWLTVFDSHGCSSRHWSRLCPMEHRVSNRQSMKRQRFPEKCDKSVDERRKRSRSPGTVVLKRLLMI</sequence>
<gene>
    <name evidence="2" type="ORF">DAT39_000086</name>
</gene>
<feature type="region of interest" description="Disordered" evidence="1">
    <location>
        <begin position="46"/>
        <end position="73"/>
    </location>
</feature>
<organism evidence="2 3">
    <name type="scientific">Clarias magur</name>
    <name type="common">Asian catfish</name>
    <name type="synonym">Macropteronotus magur</name>
    <dbReference type="NCBI Taxonomy" id="1594786"/>
    <lineage>
        <taxon>Eukaryota</taxon>
        <taxon>Metazoa</taxon>
        <taxon>Chordata</taxon>
        <taxon>Craniata</taxon>
        <taxon>Vertebrata</taxon>
        <taxon>Euteleostomi</taxon>
        <taxon>Actinopterygii</taxon>
        <taxon>Neopterygii</taxon>
        <taxon>Teleostei</taxon>
        <taxon>Ostariophysi</taxon>
        <taxon>Siluriformes</taxon>
        <taxon>Clariidae</taxon>
        <taxon>Clarias</taxon>
    </lineage>
</organism>
<protein>
    <submittedName>
        <fullName evidence="2">Uncharacterized protein</fullName>
    </submittedName>
</protein>
<evidence type="ECO:0000313" key="2">
    <source>
        <dbReference type="EMBL" id="KAF5910073.1"/>
    </source>
</evidence>
<proteinExistence type="predicted"/>
<keyword evidence="3" id="KW-1185">Reference proteome</keyword>